<evidence type="ECO:0000313" key="6">
    <source>
        <dbReference type="EMBL" id="ABE61044.1"/>
    </source>
</evidence>
<dbReference type="Pfam" id="PF07508">
    <property type="entry name" value="Recombinase"/>
    <property type="match status" value="1"/>
</dbReference>
<evidence type="ECO:0000256" key="2">
    <source>
        <dbReference type="ARBA" id="ARBA00023172"/>
    </source>
</evidence>
<dbReference type="InterPro" id="IPR006119">
    <property type="entry name" value="Resolv_N"/>
</dbReference>
<sequence>MRWQKLKKVYSYIRFSTPEQAKGDSLRRQIDNARQWCSERGLVMDESLRDLGISAYTGTNRTTGALRSFLDLVESGKIPKGSILLVESLDRLSREAVIDAASRLFDLIRSGITIVTLVDGQEYSAERLNNDWSPLIVSIAVMARAHEESRTKGKRVGEAWAKKKQAAREEGRPLTRRCPAWIQIANKKYEVIPEKAQIVQRIFRMAIEGHGSRTILKALNSDGIPTFMVSKKKQNNGWQTSSLRRLLTSRTVLGEYQPHVGRHWARKPEGDPVKGFYPAIIDEATFWRAQSAMESRRGRGGRKGEGVAHLLQGLAKCGDCGSAMHIINKGPLPKGGTYFECSAARRKFECSNTERWRVDRIEARLLKALTYIDVDAVVFGEQRDEVSDKVDILQAKLADAEQRRKRLIVLVESGDDAAAERFQTVAAEVKHIKGELTKATKEAAKTAADPGVKAALINAIDLSQLMTVVADRTRYEYRVRLAHQMRKLVQIVEFHSQEGATARLIPQLNLPPGRVPWAAYGFETRSWLIWLNSDDVHGLDFFAPDPEMIAQDTPAPNFELRGRRG</sequence>
<dbReference type="SMART" id="SM00857">
    <property type="entry name" value="Resolvase"/>
    <property type="match status" value="1"/>
</dbReference>
<dbReference type="Pfam" id="PF00239">
    <property type="entry name" value="Resolvase"/>
    <property type="match status" value="1"/>
</dbReference>
<keyword evidence="3" id="KW-0175">Coiled coil</keyword>
<dbReference type="HOGENOM" id="CLU_030020_2_0_5"/>
<keyword evidence="7" id="KW-1185">Reference proteome</keyword>
<evidence type="ECO:0000256" key="1">
    <source>
        <dbReference type="ARBA" id="ARBA00023125"/>
    </source>
</evidence>
<name>Q1QRV3_NITHX</name>
<feature type="domain" description="Recombinase" evidence="5">
    <location>
        <begin position="179"/>
        <end position="300"/>
    </location>
</feature>
<dbReference type="InterPro" id="IPR011109">
    <property type="entry name" value="DNA_bind_recombinase_dom"/>
</dbReference>
<dbReference type="InterPro" id="IPR036162">
    <property type="entry name" value="Resolvase-like_N_sf"/>
</dbReference>
<dbReference type="Gene3D" id="3.90.1750.20">
    <property type="entry name" value="Putative Large Serine Recombinase, Chain B, Domain 2"/>
    <property type="match status" value="1"/>
</dbReference>
<keyword evidence="2" id="KW-0233">DNA recombination</keyword>
<dbReference type="PANTHER" id="PTHR30461">
    <property type="entry name" value="DNA-INVERTASE FROM LAMBDOID PROPHAGE"/>
    <property type="match status" value="1"/>
</dbReference>
<keyword evidence="1" id="KW-0238">DNA-binding</keyword>
<dbReference type="PROSITE" id="PS51737">
    <property type="entry name" value="RECOMBINASE_DNA_BIND"/>
    <property type="match status" value="1"/>
</dbReference>
<evidence type="ECO:0000259" key="4">
    <source>
        <dbReference type="PROSITE" id="PS51736"/>
    </source>
</evidence>
<feature type="domain" description="Resolvase/invertase-type recombinase catalytic" evidence="4">
    <location>
        <begin position="8"/>
        <end position="167"/>
    </location>
</feature>
<dbReference type="GO" id="GO:0000150">
    <property type="term" value="F:DNA strand exchange activity"/>
    <property type="evidence" value="ECO:0007669"/>
    <property type="project" value="InterPro"/>
</dbReference>
<gene>
    <name evidence="6" type="ordered locus">Nham_0143</name>
</gene>
<dbReference type="Proteomes" id="UP000001953">
    <property type="component" value="Chromosome"/>
</dbReference>
<dbReference type="STRING" id="323097.Nham_0143"/>
<dbReference type="EMBL" id="CP000319">
    <property type="protein sequence ID" value="ABE61044.1"/>
    <property type="molecule type" value="Genomic_DNA"/>
</dbReference>
<protein>
    <submittedName>
        <fullName evidence="6">Recombinase</fullName>
    </submittedName>
</protein>
<dbReference type="SUPFAM" id="SSF53041">
    <property type="entry name" value="Resolvase-like"/>
    <property type="match status" value="1"/>
</dbReference>
<dbReference type="KEGG" id="nha:Nham_0143"/>
<dbReference type="PANTHER" id="PTHR30461:SF2">
    <property type="entry name" value="SERINE RECOMBINASE PINE-RELATED"/>
    <property type="match status" value="1"/>
</dbReference>
<dbReference type="Gene3D" id="3.40.50.1390">
    <property type="entry name" value="Resolvase, N-terminal catalytic domain"/>
    <property type="match status" value="1"/>
</dbReference>
<dbReference type="Pfam" id="PF13408">
    <property type="entry name" value="Zn_ribbon_recom"/>
    <property type="match status" value="1"/>
</dbReference>
<dbReference type="CDD" id="cd00338">
    <property type="entry name" value="Ser_Recombinase"/>
    <property type="match status" value="1"/>
</dbReference>
<dbReference type="PROSITE" id="PS51736">
    <property type="entry name" value="RECOMBINASES_3"/>
    <property type="match status" value="1"/>
</dbReference>
<accession>Q1QRV3</accession>
<evidence type="ECO:0000259" key="5">
    <source>
        <dbReference type="PROSITE" id="PS51737"/>
    </source>
</evidence>
<reference evidence="6 7" key="1">
    <citation type="submission" date="2006-03" db="EMBL/GenBank/DDBJ databases">
        <title>Complete sequence of chromosome of Nitrobacter hamburgensis X14.</title>
        <authorList>
            <consortium name="US DOE Joint Genome Institute"/>
            <person name="Copeland A."/>
            <person name="Lucas S."/>
            <person name="Lapidus A."/>
            <person name="Barry K."/>
            <person name="Detter J.C."/>
            <person name="Glavina del Rio T."/>
            <person name="Hammon N."/>
            <person name="Israni S."/>
            <person name="Dalin E."/>
            <person name="Tice H."/>
            <person name="Pitluck S."/>
            <person name="Chain P."/>
            <person name="Malfatti S."/>
            <person name="Shin M."/>
            <person name="Vergez L."/>
            <person name="Schmutz J."/>
            <person name="Larimer F."/>
            <person name="Land M."/>
            <person name="Hauser L."/>
            <person name="Kyrpides N."/>
            <person name="Ivanova N."/>
            <person name="Ward B."/>
            <person name="Arp D."/>
            <person name="Klotz M."/>
            <person name="Stein L."/>
            <person name="O'Mullan G."/>
            <person name="Starkenburg S."/>
            <person name="Sayavedra L."/>
            <person name="Poret-Peterson A.T."/>
            <person name="Gentry M.E."/>
            <person name="Bruce D."/>
            <person name="Richardson P."/>
        </authorList>
    </citation>
    <scope>NUCLEOTIDE SEQUENCE [LARGE SCALE GENOMIC DNA]</scope>
    <source>
        <strain evidence="7">DSM 10229 / NCIMB 13809 / X14</strain>
    </source>
</reference>
<evidence type="ECO:0000313" key="7">
    <source>
        <dbReference type="Proteomes" id="UP000001953"/>
    </source>
</evidence>
<dbReference type="InterPro" id="IPR038109">
    <property type="entry name" value="DNA_bind_recomb_sf"/>
</dbReference>
<dbReference type="AlphaFoldDB" id="Q1QRV3"/>
<organism evidence="6 7">
    <name type="scientific">Nitrobacter hamburgensis (strain DSM 10229 / NCIMB 13809 / X14)</name>
    <dbReference type="NCBI Taxonomy" id="323097"/>
    <lineage>
        <taxon>Bacteria</taxon>
        <taxon>Pseudomonadati</taxon>
        <taxon>Pseudomonadota</taxon>
        <taxon>Alphaproteobacteria</taxon>
        <taxon>Hyphomicrobiales</taxon>
        <taxon>Nitrobacteraceae</taxon>
        <taxon>Nitrobacter</taxon>
    </lineage>
</organism>
<dbReference type="OrthoDB" id="9791494at2"/>
<dbReference type="eggNOG" id="COG1961">
    <property type="taxonomic scope" value="Bacteria"/>
</dbReference>
<feature type="coiled-coil region" evidence="3">
    <location>
        <begin position="383"/>
        <end position="410"/>
    </location>
</feature>
<evidence type="ECO:0000256" key="3">
    <source>
        <dbReference type="SAM" id="Coils"/>
    </source>
</evidence>
<dbReference type="GO" id="GO:0003677">
    <property type="term" value="F:DNA binding"/>
    <property type="evidence" value="ECO:0007669"/>
    <property type="project" value="UniProtKB-KW"/>
</dbReference>
<dbReference type="InterPro" id="IPR050639">
    <property type="entry name" value="SSR_resolvase"/>
</dbReference>
<proteinExistence type="predicted"/>
<dbReference type="InterPro" id="IPR025827">
    <property type="entry name" value="Zn_ribbon_recom_dom"/>
</dbReference>